<dbReference type="OrthoDB" id="1490552at2"/>
<accession>A0A5C6M0U6</accession>
<comment type="caution">
    <text evidence="1">The sequence shown here is derived from an EMBL/GenBank/DDBJ whole genome shotgun (WGS) entry which is preliminary data.</text>
</comment>
<dbReference type="Proteomes" id="UP000318815">
    <property type="component" value="Unassembled WGS sequence"/>
</dbReference>
<dbReference type="Pfam" id="PF14559">
    <property type="entry name" value="TPR_19"/>
    <property type="match status" value="1"/>
</dbReference>
<evidence type="ECO:0000313" key="2">
    <source>
        <dbReference type="Proteomes" id="UP000318815"/>
    </source>
</evidence>
<dbReference type="RefSeq" id="WP_146303292.1">
    <property type="nucleotide sequence ID" value="NZ_VOHS01000001.1"/>
</dbReference>
<dbReference type="InterPro" id="IPR011990">
    <property type="entry name" value="TPR-like_helical_dom_sf"/>
</dbReference>
<keyword evidence="2" id="KW-1185">Reference proteome</keyword>
<dbReference type="InterPro" id="IPR019734">
    <property type="entry name" value="TPR_rpt"/>
</dbReference>
<reference evidence="1 2" key="1">
    <citation type="submission" date="2019-08" db="EMBL/GenBank/DDBJ databases">
        <title>Whole genome sequencing of chitin degrading bacteria Chitinophaga pinensis YS16.</title>
        <authorList>
            <person name="Singh R.P."/>
            <person name="Manchanda G."/>
            <person name="Maurya I.K."/>
            <person name="Joshi N.K."/>
            <person name="Srivastava A.K."/>
        </authorList>
    </citation>
    <scope>NUCLEOTIDE SEQUENCE [LARGE SCALE GENOMIC DNA]</scope>
    <source>
        <strain evidence="1 2">YS-16</strain>
    </source>
</reference>
<dbReference type="Pfam" id="PF13181">
    <property type="entry name" value="TPR_8"/>
    <property type="match status" value="1"/>
</dbReference>
<name>A0A5C6M0U6_9BACT</name>
<dbReference type="AlphaFoldDB" id="A0A5C6M0U6"/>
<dbReference type="Gene3D" id="1.25.40.10">
    <property type="entry name" value="Tetratricopeptide repeat domain"/>
    <property type="match status" value="1"/>
</dbReference>
<protein>
    <submittedName>
        <fullName evidence="1">Tetratricopeptide repeat protein</fullName>
    </submittedName>
</protein>
<dbReference type="EMBL" id="VOHS01000001">
    <property type="protein sequence ID" value="TWW02558.1"/>
    <property type="molecule type" value="Genomic_DNA"/>
</dbReference>
<proteinExistence type="predicted"/>
<organism evidence="1 2">
    <name type="scientific">Chitinophaga pinensis</name>
    <dbReference type="NCBI Taxonomy" id="79329"/>
    <lineage>
        <taxon>Bacteria</taxon>
        <taxon>Pseudomonadati</taxon>
        <taxon>Bacteroidota</taxon>
        <taxon>Chitinophagia</taxon>
        <taxon>Chitinophagales</taxon>
        <taxon>Chitinophagaceae</taxon>
        <taxon>Chitinophaga</taxon>
    </lineage>
</organism>
<gene>
    <name evidence="1" type="ORF">FEF09_01760</name>
</gene>
<evidence type="ECO:0000313" key="1">
    <source>
        <dbReference type="EMBL" id="TWW02558.1"/>
    </source>
</evidence>
<sequence length="287" mass="31508">MQPNILGVQKSQILLVGAAATLLVVLVAFGRTVPHSDKKAMPTAAHMHDGQEGKPIAFDELLASAKQKIPADRLVAITALENKTVRGDVKNQQIDAYKQLYASWDSLNQLPIAAYYLGESAKLENSEKSLTFAANLFLEHLEHAEDPAIAKWESSQAIGLLDQAIQLNPKNDSLKIKQALLYMNTGEPMVGVQKLRDVVAANPDNAEAQITLANLAIQSNQFDKAIERMETFTQKHPDEAKAVFVLAEAYRGKGDIKKAVELLEHCKTLLDDPSLKAEIDSYIKSIK</sequence>
<dbReference type="SUPFAM" id="SSF48452">
    <property type="entry name" value="TPR-like"/>
    <property type="match status" value="1"/>
</dbReference>